<reference evidence="2" key="1">
    <citation type="submission" date="2008-12" db="EMBL/GenBank/DDBJ databases">
        <title>Annotation of Streptomyces ghanaensis ATCC 14672.</title>
        <authorList>
            <consortium name="The Broad Institute Genome Sequencing Platform"/>
            <consortium name="Broad Institute Microbial Sequencing Center"/>
            <person name="Fischbach M."/>
            <person name="Ward D."/>
            <person name="Young S."/>
            <person name="Kodira C.D."/>
            <person name="Zeng Q."/>
            <person name="Koehrsen M."/>
            <person name="Godfrey P."/>
            <person name="Alvarado L."/>
            <person name="Berlin A.M."/>
            <person name="Borenstein D."/>
            <person name="Chen Z."/>
            <person name="Engels R."/>
            <person name="Freedman E."/>
            <person name="Gellesch M."/>
            <person name="Goldberg J."/>
            <person name="Griggs A."/>
            <person name="Gujja S."/>
            <person name="Heiman D.I."/>
            <person name="Hepburn T.A."/>
            <person name="Howarth C."/>
            <person name="Jen D."/>
            <person name="Larson L."/>
            <person name="Lewis B."/>
            <person name="Mehta T."/>
            <person name="Park D."/>
            <person name="Pearson M."/>
            <person name="Roberts A."/>
            <person name="Saif S."/>
            <person name="Shea T.D."/>
            <person name="Shenoy N."/>
            <person name="Sisk P."/>
            <person name="Stolte C."/>
            <person name="Sykes S.N."/>
            <person name="Walk T."/>
            <person name="White J."/>
            <person name="Yandava C."/>
            <person name="Straight P."/>
            <person name="Clardy J."/>
            <person name="Hung D."/>
            <person name="Kolter R."/>
            <person name="Mekalanos J."/>
            <person name="Walker S."/>
            <person name="Walsh C.T."/>
            <person name="Wieland B.L.C."/>
            <person name="Ilzarbe M."/>
            <person name="Galagan J."/>
            <person name="Nusbaum C."/>
            <person name="Birren B."/>
        </authorList>
    </citation>
    <scope>NUCLEOTIDE SEQUENCE [LARGE SCALE GENOMIC DNA]</scope>
    <source>
        <strain evidence="2">ATCC 14672 / DSM 40746 / JCM 4963 / KCTC 9882 / NRRL B-12104 / FH 1290</strain>
    </source>
</reference>
<name>D6A857_STRV1</name>
<sequence>MEGHLRSRPVVFGHTARVSLVSPGRERPCAPLPHGAAAVLFLNVKRPQGSRGSPSKEPS</sequence>
<dbReference type="AlphaFoldDB" id="D6A857"/>
<accession>D6A857</accession>
<protein>
    <submittedName>
        <fullName evidence="1">Predicted protein</fullName>
    </submittedName>
</protein>
<gene>
    <name evidence="1" type="ORF">SSFG_05180</name>
</gene>
<evidence type="ECO:0000313" key="2">
    <source>
        <dbReference type="Proteomes" id="UP000003824"/>
    </source>
</evidence>
<organism evidence="1 2">
    <name type="scientific">Streptomyces viridosporus (strain ATCC 14672 / DSM 40746 / JCM 4963 / KCTC 9882 / NRRL B-12104 / FH 1290)</name>
    <name type="common">Streptomyces ghanaensis</name>
    <dbReference type="NCBI Taxonomy" id="566461"/>
    <lineage>
        <taxon>Bacteria</taxon>
        <taxon>Bacillati</taxon>
        <taxon>Actinomycetota</taxon>
        <taxon>Actinomycetes</taxon>
        <taxon>Kitasatosporales</taxon>
        <taxon>Streptomycetaceae</taxon>
        <taxon>Streptomyces</taxon>
    </lineage>
</organism>
<proteinExistence type="predicted"/>
<dbReference type="Proteomes" id="UP000003824">
    <property type="component" value="Unassembled WGS sequence"/>
</dbReference>
<dbReference type="EMBL" id="DS999641">
    <property type="protein sequence ID" value="EFE69937.2"/>
    <property type="molecule type" value="Genomic_DNA"/>
</dbReference>
<evidence type="ECO:0000313" key="1">
    <source>
        <dbReference type="EMBL" id="EFE69937.2"/>
    </source>
</evidence>